<keyword evidence="2" id="KW-0677">Repeat</keyword>
<dbReference type="Pfam" id="PF02815">
    <property type="entry name" value="MIR"/>
    <property type="match status" value="1"/>
</dbReference>
<organism evidence="5 6">
    <name type="scientific">Umbelopsis vinacea</name>
    <dbReference type="NCBI Taxonomy" id="44442"/>
    <lineage>
        <taxon>Eukaryota</taxon>
        <taxon>Fungi</taxon>
        <taxon>Fungi incertae sedis</taxon>
        <taxon>Mucoromycota</taxon>
        <taxon>Mucoromycotina</taxon>
        <taxon>Umbelopsidomycetes</taxon>
        <taxon>Umbelopsidales</taxon>
        <taxon>Umbelopsidaceae</taxon>
        <taxon>Umbelopsis</taxon>
    </lineage>
</organism>
<dbReference type="InterPro" id="IPR036300">
    <property type="entry name" value="MIR_dom_sf"/>
</dbReference>
<comment type="caution">
    <text evidence="5">The sequence shown here is derived from an EMBL/GenBank/DDBJ whole genome shotgun (WGS) entry which is preliminary data.</text>
</comment>
<sequence>MKLFTSTILLLALASNALAASKHPEIEHGLEKVTCGSMIKLANVDTGYKLHSHTVAYASGSGQQSVTALSSSVDANSFWKVQASYGRGCLRGEPIPCGATIRLHHVGTKGYLHSHHHNSPLSHQQEVSCFDKEDTGDDWRVVCTGKSKEWMREESVRLVHVETKKYLSTSPRYTFAAPISGQLEVSCGGKDGSITLWAAQEGVYFA</sequence>
<keyword evidence="6" id="KW-1185">Reference proteome</keyword>
<evidence type="ECO:0000256" key="3">
    <source>
        <dbReference type="SAM" id="SignalP"/>
    </source>
</evidence>
<keyword evidence="1 3" id="KW-0732">Signal</keyword>
<reference evidence="5" key="1">
    <citation type="submission" date="2020-12" db="EMBL/GenBank/DDBJ databases">
        <title>Metabolic potential, ecology and presence of endohyphal bacteria is reflected in genomic diversity of Mucoromycotina.</title>
        <authorList>
            <person name="Muszewska A."/>
            <person name="Okrasinska A."/>
            <person name="Steczkiewicz K."/>
            <person name="Drgas O."/>
            <person name="Orlowska M."/>
            <person name="Perlinska-Lenart U."/>
            <person name="Aleksandrzak-Piekarczyk T."/>
            <person name="Szatraj K."/>
            <person name="Zielenkiewicz U."/>
            <person name="Pilsyk S."/>
            <person name="Malc E."/>
            <person name="Mieczkowski P."/>
            <person name="Kruszewska J.S."/>
            <person name="Biernat P."/>
            <person name="Pawlowska J."/>
        </authorList>
    </citation>
    <scope>NUCLEOTIDE SEQUENCE</scope>
    <source>
        <strain evidence="5">WA0000051536</strain>
    </source>
</reference>
<evidence type="ECO:0000256" key="1">
    <source>
        <dbReference type="ARBA" id="ARBA00022729"/>
    </source>
</evidence>
<evidence type="ECO:0000259" key="4">
    <source>
        <dbReference type="PROSITE" id="PS50919"/>
    </source>
</evidence>
<name>A0A8H7PTU0_9FUNG</name>
<dbReference type="PROSITE" id="PS50919">
    <property type="entry name" value="MIR"/>
    <property type="match status" value="2"/>
</dbReference>
<dbReference type="Gene3D" id="2.80.10.50">
    <property type="match status" value="1"/>
</dbReference>
<dbReference type="InterPro" id="IPR016093">
    <property type="entry name" value="MIR_motif"/>
</dbReference>
<feature type="signal peptide" evidence="3">
    <location>
        <begin position="1"/>
        <end position="19"/>
    </location>
</feature>
<dbReference type="AlphaFoldDB" id="A0A8H7PTU0"/>
<dbReference type="Proteomes" id="UP000612746">
    <property type="component" value="Unassembled WGS sequence"/>
</dbReference>
<feature type="chain" id="PRO_5034899747" description="MIR domain-containing protein" evidence="3">
    <location>
        <begin position="20"/>
        <end position="206"/>
    </location>
</feature>
<protein>
    <recommendedName>
        <fullName evidence="4">MIR domain-containing protein</fullName>
    </recommendedName>
</protein>
<feature type="domain" description="MIR" evidence="4">
    <location>
        <begin position="92"/>
        <end position="144"/>
    </location>
</feature>
<dbReference type="EMBL" id="JAEPRA010000010">
    <property type="protein sequence ID" value="KAG2179389.1"/>
    <property type="molecule type" value="Genomic_DNA"/>
</dbReference>
<dbReference type="SUPFAM" id="SSF82109">
    <property type="entry name" value="MIR domain"/>
    <property type="match status" value="1"/>
</dbReference>
<proteinExistence type="predicted"/>
<feature type="domain" description="MIR" evidence="4">
    <location>
        <begin position="30"/>
        <end position="84"/>
    </location>
</feature>
<accession>A0A8H7PTU0</accession>
<gene>
    <name evidence="5" type="ORF">INT44_006235</name>
</gene>
<evidence type="ECO:0000256" key="2">
    <source>
        <dbReference type="ARBA" id="ARBA00022737"/>
    </source>
</evidence>
<dbReference type="PANTHER" id="PTHR46809:SF2">
    <property type="entry name" value="GH21273P"/>
    <property type="match status" value="1"/>
</dbReference>
<evidence type="ECO:0000313" key="6">
    <source>
        <dbReference type="Proteomes" id="UP000612746"/>
    </source>
</evidence>
<dbReference type="SMART" id="SM00472">
    <property type="entry name" value="MIR"/>
    <property type="match status" value="3"/>
</dbReference>
<evidence type="ECO:0000313" key="5">
    <source>
        <dbReference type="EMBL" id="KAG2179389.1"/>
    </source>
</evidence>
<dbReference type="PANTHER" id="PTHR46809">
    <property type="entry name" value="STROMAL CELL-DERIVED FACTOR 2-LIKE PROTEIN"/>
    <property type="match status" value="1"/>
</dbReference>
<dbReference type="OrthoDB" id="5588846at2759"/>